<keyword evidence="3" id="KW-1185">Reference proteome</keyword>
<accession>A0A401FMD4</accession>
<comment type="caution">
    <text evidence="2">The sequence shown here is derived from an EMBL/GenBank/DDBJ whole genome shotgun (WGS) entry which is preliminary data.</text>
</comment>
<organism evidence="2 3">
    <name type="scientific">Lentilactobacillus kosonis</name>
    <dbReference type="NCBI Taxonomy" id="2810561"/>
    <lineage>
        <taxon>Bacteria</taxon>
        <taxon>Bacillati</taxon>
        <taxon>Bacillota</taxon>
        <taxon>Bacilli</taxon>
        <taxon>Lactobacillales</taxon>
        <taxon>Lactobacillaceae</taxon>
        <taxon>Lentilactobacillus</taxon>
    </lineage>
</organism>
<sequence>MKQSSAAEKLQGNRDDNPKIKASVDAIKENLRQLGLFDD</sequence>
<evidence type="ECO:0000313" key="3">
    <source>
        <dbReference type="Proteomes" id="UP000286974"/>
    </source>
</evidence>
<dbReference type="Proteomes" id="UP000286974">
    <property type="component" value="Unassembled WGS sequence"/>
</dbReference>
<name>A0A401FMD4_9LACO</name>
<feature type="region of interest" description="Disordered" evidence="1">
    <location>
        <begin position="1"/>
        <end position="21"/>
    </location>
</feature>
<evidence type="ECO:0000256" key="1">
    <source>
        <dbReference type="SAM" id="MobiDB-lite"/>
    </source>
</evidence>
<protein>
    <submittedName>
        <fullName evidence="2">Uncharacterized protein</fullName>
    </submittedName>
</protein>
<proteinExistence type="predicted"/>
<dbReference type="EMBL" id="BEXA01000003">
    <property type="protein sequence ID" value="GAY73545.1"/>
    <property type="molecule type" value="Genomic_DNA"/>
</dbReference>
<reference evidence="2 3" key="1">
    <citation type="submission" date="2017-11" db="EMBL/GenBank/DDBJ databases">
        <title>Draft Genome Sequence of Lactobacillus curieae NBRC 111893 isolated from Koso, a Japanese sugar-Vegetable Fermented Beverage.</title>
        <authorList>
            <person name="Chiou T.Y."/>
            <person name="Oshima K."/>
            <person name="Suda W."/>
            <person name="Hattori M."/>
            <person name="Takahashi T."/>
        </authorList>
    </citation>
    <scope>NUCLEOTIDE SEQUENCE [LARGE SCALE GENOMIC DNA]</scope>
    <source>
        <strain evidence="2 3">NBRC111893</strain>
    </source>
</reference>
<evidence type="ECO:0000313" key="2">
    <source>
        <dbReference type="EMBL" id="GAY73545.1"/>
    </source>
</evidence>
<gene>
    <name evidence="2" type="ORF">NBRC111893_1691</name>
</gene>
<dbReference type="AlphaFoldDB" id="A0A401FMD4"/>